<keyword evidence="3" id="KW-1185">Reference proteome</keyword>
<feature type="compositionally biased region" description="Basic residues" evidence="1">
    <location>
        <begin position="463"/>
        <end position="474"/>
    </location>
</feature>
<accession>A0ABN7B2W3</accession>
<gene>
    <name evidence="2" type="ORF">NTJ_11566</name>
</gene>
<dbReference type="Proteomes" id="UP001307889">
    <property type="component" value="Chromosome 9"/>
</dbReference>
<evidence type="ECO:0000256" key="1">
    <source>
        <dbReference type="SAM" id="MobiDB-lite"/>
    </source>
</evidence>
<feature type="compositionally biased region" description="Acidic residues" evidence="1">
    <location>
        <begin position="69"/>
        <end position="99"/>
    </location>
</feature>
<feature type="compositionally biased region" description="Low complexity" evidence="1">
    <location>
        <begin position="394"/>
        <end position="407"/>
    </location>
</feature>
<dbReference type="EMBL" id="AP028917">
    <property type="protein sequence ID" value="BES98751.1"/>
    <property type="molecule type" value="Genomic_DNA"/>
</dbReference>
<evidence type="ECO:0008006" key="4">
    <source>
        <dbReference type="Google" id="ProtNLM"/>
    </source>
</evidence>
<protein>
    <recommendedName>
        <fullName evidence="4">RRM domain-containing protein</fullName>
    </recommendedName>
</protein>
<name>A0ABN7B2W3_9HEMI</name>
<feature type="region of interest" description="Disordered" evidence="1">
    <location>
        <begin position="64"/>
        <end position="182"/>
    </location>
</feature>
<evidence type="ECO:0000313" key="3">
    <source>
        <dbReference type="Proteomes" id="UP001307889"/>
    </source>
</evidence>
<reference evidence="2 3" key="1">
    <citation type="submission" date="2023-09" db="EMBL/GenBank/DDBJ databases">
        <title>Nesidiocoris tenuis whole genome shotgun sequence.</title>
        <authorList>
            <person name="Shibata T."/>
            <person name="Shimoda M."/>
            <person name="Kobayashi T."/>
            <person name="Uehara T."/>
        </authorList>
    </citation>
    <scope>NUCLEOTIDE SEQUENCE [LARGE SCALE GENOMIC DNA]</scope>
    <source>
        <strain evidence="2 3">Japan</strain>
    </source>
</reference>
<feature type="compositionally biased region" description="Low complexity" evidence="1">
    <location>
        <begin position="477"/>
        <end position="490"/>
    </location>
</feature>
<sequence length="547" mass="61878">MDSEYYNWFNADTVLSLRESRRLNELYEKIKPYKCHNDIKRLKRENEHLRREIWTLREELYRLEHERQDEEEDGDDDEETEEEEEEVADEEEGDEEGDDDGKRRNDDDKLSTVNEEPEESASLVDGSMPSPPRSPSHVQAEVRIEEPPQELRRNQLLTPRPPVIPRASFLPSASSQSTEGRVEEYRPEPPACLRINSIHPFTAAASIDSYILPNLTVYEVIEEVTKKCKGVIGVRMLYKSVFLSCANKQSLDALLTAGLTLRDTPITLHDVSHGTVVVALSGVPHHLSDNDLAQVLAQYGPVISGVERRLYRDVDTGERLARLRPVATIPKRVFIQGSEVLMRALTHEELSRLSIQSRPPKPNLQLKTFLTWHLRTKFKKQLRVRIDESATMEAGQPSSSGSAGPRSGELRFPAATSPPINNLHRPPLGTEDRCNSAPTMGGPSGSPLTGVRKNLSDSEVKKERPRIRRVSRKMSRQEPSSSSEQESPNKPQRRRRSSVFAPPIYGFEMRDRSASLSSRASLRRKMSVTGNETGKIPWCACWGNGCF</sequence>
<feature type="region of interest" description="Disordered" evidence="1">
    <location>
        <begin position="388"/>
        <end position="503"/>
    </location>
</feature>
<organism evidence="2 3">
    <name type="scientific">Nesidiocoris tenuis</name>
    <dbReference type="NCBI Taxonomy" id="355587"/>
    <lineage>
        <taxon>Eukaryota</taxon>
        <taxon>Metazoa</taxon>
        <taxon>Ecdysozoa</taxon>
        <taxon>Arthropoda</taxon>
        <taxon>Hexapoda</taxon>
        <taxon>Insecta</taxon>
        <taxon>Pterygota</taxon>
        <taxon>Neoptera</taxon>
        <taxon>Paraneoptera</taxon>
        <taxon>Hemiptera</taxon>
        <taxon>Heteroptera</taxon>
        <taxon>Panheteroptera</taxon>
        <taxon>Cimicomorpha</taxon>
        <taxon>Miridae</taxon>
        <taxon>Dicyphina</taxon>
        <taxon>Nesidiocoris</taxon>
    </lineage>
</organism>
<evidence type="ECO:0000313" key="2">
    <source>
        <dbReference type="EMBL" id="BES98751.1"/>
    </source>
</evidence>
<feature type="compositionally biased region" description="Basic and acidic residues" evidence="1">
    <location>
        <begin position="140"/>
        <end position="153"/>
    </location>
</feature>
<proteinExistence type="predicted"/>
<feature type="compositionally biased region" description="Basic and acidic residues" evidence="1">
    <location>
        <begin position="100"/>
        <end position="110"/>
    </location>
</feature>